<dbReference type="CDD" id="cd02947">
    <property type="entry name" value="TRX_family"/>
    <property type="match status" value="1"/>
</dbReference>
<dbReference type="SUPFAM" id="SSF52833">
    <property type="entry name" value="Thioredoxin-like"/>
    <property type="match status" value="1"/>
</dbReference>
<organism evidence="1 2">
    <name type="scientific">Salsuginibacillus halophilus</name>
    <dbReference type="NCBI Taxonomy" id="517424"/>
    <lineage>
        <taxon>Bacteria</taxon>
        <taxon>Bacillati</taxon>
        <taxon>Bacillota</taxon>
        <taxon>Bacilli</taxon>
        <taxon>Bacillales</taxon>
        <taxon>Bacillaceae</taxon>
        <taxon>Salsuginibacillus</taxon>
    </lineage>
</organism>
<dbReference type="RefSeq" id="WP_106587877.1">
    <property type="nucleotide sequence ID" value="NZ_PYAV01000003.1"/>
</dbReference>
<accession>A0A2P8HWJ9</accession>
<dbReference type="OrthoDB" id="5784238at2"/>
<dbReference type="Proteomes" id="UP000242310">
    <property type="component" value="Unassembled WGS sequence"/>
</dbReference>
<name>A0A2P8HWJ9_9BACI</name>
<dbReference type="Pfam" id="PF13728">
    <property type="entry name" value="TraF"/>
    <property type="match status" value="1"/>
</dbReference>
<dbReference type="AlphaFoldDB" id="A0A2P8HWJ9"/>
<dbReference type="Gene3D" id="3.40.30.10">
    <property type="entry name" value="Glutaredoxin"/>
    <property type="match status" value="1"/>
</dbReference>
<gene>
    <name evidence="1" type="ORF">B0H94_103166</name>
</gene>
<dbReference type="InterPro" id="IPR039555">
    <property type="entry name" value="TraF/TrbB"/>
</dbReference>
<dbReference type="InterPro" id="IPR036249">
    <property type="entry name" value="Thioredoxin-like_sf"/>
</dbReference>
<proteinExistence type="predicted"/>
<evidence type="ECO:0000313" key="1">
    <source>
        <dbReference type="EMBL" id="PSL50554.1"/>
    </source>
</evidence>
<dbReference type="EMBL" id="PYAV01000003">
    <property type="protein sequence ID" value="PSL50554.1"/>
    <property type="molecule type" value="Genomic_DNA"/>
</dbReference>
<sequence length="107" mass="12183">MEVLERETLNAKLEEETAFLLFVQSSFCGTCQAAAKVLQGIEVYYQMTIDTVDINYVSDLIQVQSVPALLVINEGEVLHTRYRMSPVNDVINWVWNTYISLENSDFG</sequence>
<keyword evidence="2" id="KW-1185">Reference proteome</keyword>
<reference evidence="1 2" key="1">
    <citation type="submission" date="2018-03" db="EMBL/GenBank/DDBJ databases">
        <title>Genomic Encyclopedia of Type Strains, Phase III (KMG-III): the genomes of soil and plant-associated and newly described type strains.</title>
        <authorList>
            <person name="Whitman W."/>
        </authorList>
    </citation>
    <scope>NUCLEOTIDE SEQUENCE [LARGE SCALE GENOMIC DNA]</scope>
    <source>
        <strain evidence="1 2">CGMCC 1.07653</strain>
    </source>
</reference>
<comment type="caution">
    <text evidence="1">The sequence shown here is derived from an EMBL/GenBank/DDBJ whole genome shotgun (WGS) entry which is preliminary data.</text>
</comment>
<evidence type="ECO:0000313" key="2">
    <source>
        <dbReference type="Proteomes" id="UP000242310"/>
    </source>
</evidence>
<protein>
    <submittedName>
        <fullName evidence="1">F plasmid transfer operon protein TraF</fullName>
    </submittedName>
</protein>